<name>A0A370L6Z1_9HYPH</name>
<dbReference type="OrthoDB" id="4577708at2"/>
<evidence type="ECO:0000259" key="6">
    <source>
        <dbReference type="SMART" id="SM00062"/>
    </source>
</evidence>
<proteinExistence type="inferred from homology"/>
<accession>A0A370L6Z1</accession>
<feature type="region of interest" description="Disordered" evidence="5">
    <location>
        <begin position="1"/>
        <end position="57"/>
    </location>
</feature>
<keyword evidence="3" id="KW-0732">Signal</keyword>
<dbReference type="EMBL" id="QQTP01000005">
    <property type="protein sequence ID" value="RDJ25519.1"/>
    <property type="molecule type" value="Genomic_DNA"/>
</dbReference>
<evidence type="ECO:0000256" key="2">
    <source>
        <dbReference type="ARBA" id="ARBA00010333"/>
    </source>
</evidence>
<evidence type="ECO:0000256" key="3">
    <source>
        <dbReference type="ARBA" id="ARBA00022729"/>
    </source>
</evidence>
<dbReference type="PROSITE" id="PS01039">
    <property type="entry name" value="SBP_BACTERIAL_3"/>
    <property type="match status" value="1"/>
</dbReference>
<evidence type="ECO:0000256" key="1">
    <source>
        <dbReference type="ARBA" id="ARBA00004196"/>
    </source>
</evidence>
<gene>
    <name evidence="7" type="ORF">DWE98_12440</name>
</gene>
<feature type="compositionally biased region" description="Basic and acidic residues" evidence="5">
    <location>
        <begin position="26"/>
        <end position="44"/>
    </location>
</feature>
<reference evidence="8" key="1">
    <citation type="submission" date="2018-07" db="EMBL/GenBank/DDBJ databases">
        <authorList>
            <person name="Safronova V.I."/>
            <person name="Chirak E.R."/>
            <person name="Sazanova A.L."/>
        </authorList>
    </citation>
    <scope>NUCLEOTIDE SEQUENCE [LARGE SCALE GENOMIC DNA]</scope>
    <source>
        <strain evidence="8">RCAM04685</strain>
    </source>
</reference>
<comment type="caution">
    <text evidence="7">The sequence shown here is derived from an EMBL/GenBank/DDBJ whole genome shotgun (WGS) entry which is preliminary data.</text>
</comment>
<dbReference type="SUPFAM" id="SSF53850">
    <property type="entry name" value="Periplasmic binding protein-like II"/>
    <property type="match status" value="1"/>
</dbReference>
<comment type="subcellular location">
    <subcellularLocation>
        <location evidence="1">Cell envelope</location>
    </subcellularLocation>
</comment>
<organism evidence="7 8">
    <name type="scientific">Bosea caraganae</name>
    <dbReference type="NCBI Taxonomy" id="2763117"/>
    <lineage>
        <taxon>Bacteria</taxon>
        <taxon>Pseudomonadati</taxon>
        <taxon>Pseudomonadota</taxon>
        <taxon>Alphaproteobacteria</taxon>
        <taxon>Hyphomicrobiales</taxon>
        <taxon>Boseaceae</taxon>
        <taxon>Bosea</taxon>
    </lineage>
</organism>
<sequence>MADVSSRRARPGTSSTSAVQPPAKSSRHDAPSSTDRSGRARRADTAPSAAAQNPATRRRWRGWRAFCKSTSPHAIGALPLAEHAVRAPPDKPKLEVPMLKQFLCRAALLGFALVPQLAAAGEIPAAIKAEGVLKLSINATYPPMEYKDPETNAFMGLDIELVDALAAKLGLKVERTDGVFAQLIPALSTGRTAFILSGITDTPQRRETMDFVNYMRAGAMFYTLTSSSLKDPSELCGKKVATIRSTTYPGQIKDWSDQNCVAAGKAAIEVVGTESSPDARLQLKQGRADAAVQGGETIPFTSKQEGGIYRVIGKPLTTVYYGAAFRKTDVAFRDAIADALQELINDGTYAKIFAKWELTDSTLPAIMINSEPRK</sequence>
<evidence type="ECO:0000256" key="5">
    <source>
        <dbReference type="SAM" id="MobiDB-lite"/>
    </source>
</evidence>
<evidence type="ECO:0000313" key="7">
    <source>
        <dbReference type="EMBL" id="RDJ25519.1"/>
    </source>
</evidence>
<dbReference type="CDD" id="cd01004">
    <property type="entry name" value="PBP2_MidA_like"/>
    <property type="match status" value="1"/>
</dbReference>
<dbReference type="SMART" id="SM00062">
    <property type="entry name" value="PBPb"/>
    <property type="match status" value="1"/>
</dbReference>
<dbReference type="Pfam" id="PF00497">
    <property type="entry name" value="SBP_bac_3"/>
    <property type="match status" value="1"/>
</dbReference>
<comment type="similarity">
    <text evidence="2 4">Belongs to the bacterial solute-binding protein 3 family.</text>
</comment>
<feature type="domain" description="Solute-binding protein family 3/N-terminal" evidence="6">
    <location>
        <begin position="132"/>
        <end position="360"/>
    </location>
</feature>
<dbReference type="Gene3D" id="3.40.190.10">
    <property type="entry name" value="Periplasmic binding protein-like II"/>
    <property type="match status" value="2"/>
</dbReference>
<dbReference type="AlphaFoldDB" id="A0A370L6Z1"/>
<evidence type="ECO:0000256" key="4">
    <source>
        <dbReference type="RuleBase" id="RU003744"/>
    </source>
</evidence>
<protein>
    <submittedName>
        <fullName evidence="7">ABC transporter substrate-binding protein</fullName>
    </submittedName>
</protein>
<keyword evidence="8" id="KW-1185">Reference proteome</keyword>
<dbReference type="InterPro" id="IPR018313">
    <property type="entry name" value="SBP_3_CS"/>
</dbReference>
<dbReference type="PANTHER" id="PTHR35936:SF17">
    <property type="entry name" value="ARGININE-BINDING EXTRACELLULAR PROTEIN ARTP"/>
    <property type="match status" value="1"/>
</dbReference>
<dbReference type="GO" id="GO:0030313">
    <property type="term" value="C:cell envelope"/>
    <property type="evidence" value="ECO:0007669"/>
    <property type="project" value="UniProtKB-SubCell"/>
</dbReference>
<dbReference type="InterPro" id="IPR001638">
    <property type="entry name" value="Solute-binding_3/MltF_N"/>
</dbReference>
<dbReference type="PANTHER" id="PTHR35936">
    <property type="entry name" value="MEMBRANE-BOUND LYTIC MUREIN TRANSGLYCOSYLASE F"/>
    <property type="match status" value="1"/>
</dbReference>
<evidence type="ECO:0000313" key="8">
    <source>
        <dbReference type="Proteomes" id="UP000255207"/>
    </source>
</evidence>
<dbReference type="Proteomes" id="UP000255207">
    <property type="component" value="Unassembled WGS sequence"/>
</dbReference>